<evidence type="ECO:0000313" key="5">
    <source>
        <dbReference type="Proteomes" id="UP000013909"/>
    </source>
</evidence>
<dbReference type="STRING" id="1232681.ADIS_1570"/>
<evidence type="ECO:0000259" key="3">
    <source>
        <dbReference type="SMART" id="SM00382"/>
    </source>
</evidence>
<dbReference type="Proteomes" id="UP000013909">
    <property type="component" value="Unassembled WGS sequence"/>
</dbReference>
<dbReference type="GO" id="GO:0016887">
    <property type="term" value="F:ATP hydrolysis activity"/>
    <property type="evidence" value="ECO:0007669"/>
    <property type="project" value="InterPro"/>
</dbReference>
<evidence type="ECO:0000256" key="2">
    <source>
        <dbReference type="ARBA" id="ARBA00022840"/>
    </source>
</evidence>
<name>R7ZV68_9BACT</name>
<dbReference type="EMBL" id="AQHR01000044">
    <property type="protein sequence ID" value="EON78031.1"/>
    <property type="molecule type" value="Genomic_DNA"/>
</dbReference>
<dbReference type="Gene3D" id="3.40.50.300">
    <property type="entry name" value="P-loop containing nucleotide triphosphate hydrolases"/>
    <property type="match status" value="1"/>
</dbReference>
<dbReference type="PROSITE" id="PS00211">
    <property type="entry name" value="ABC_TRANSPORTER_1"/>
    <property type="match status" value="1"/>
</dbReference>
<protein>
    <recommendedName>
        <fullName evidence="3">AAA+ ATPase domain-containing protein</fullName>
    </recommendedName>
</protein>
<dbReference type="InterPro" id="IPR003593">
    <property type="entry name" value="AAA+_ATPase"/>
</dbReference>
<dbReference type="PANTHER" id="PTHR43581">
    <property type="entry name" value="ATP/GTP PHOSPHATASE"/>
    <property type="match status" value="1"/>
</dbReference>
<feature type="domain" description="AAA+ ATPase" evidence="3">
    <location>
        <begin position="19"/>
        <end position="335"/>
    </location>
</feature>
<dbReference type="SMART" id="SM00382">
    <property type="entry name" value="AAA"/>
    <property type="match status" value="1"/>
</dbReference>
<gene>
    <name evidence="4" type="ORF">ADIS_1570</name>
</gene>
<comment type="caution">
    <text evidence="4">The sequence shown here is derived from an EMBL/GenBank/DDBJ whole genome shotgun (WGS) entry which is preliminary data.</text>
</comment>
<dbReference type="CDD" id="cd00267">
    <property type="entry name" value="ABC_ATPase"/>
    <property type="match status" value="1"/>
</dbReference>
<dbReference type="PATRIC" id="fig|1288963.3.peg.1562"/>
<dbReference type="SUPFAM" id="SSF52540">
    <property type="entry name" value="P-loop containing nucleoside triphosphate hydrolases"/>
    <property type="match status" value="1"/>
</dbReference>
<dbReference type="PANTHER" id="PTHR43581:SF4">
    <property type="entry name" value="ATP_GTP PHOSPHATASE"/>
    <property type="match status" value="1"/>
</dbReference>
<evidence type="ECO:0000256" key="1">
    <source>
        <dbReference type="ARBA" id="ARBA00022741"/>
    </source>
</evidence>
<dbReference type="InterPro" id="IPR051396">
    <property type="entry name" value="Bact_Antivir_Def_Nuclease"/>
</dbReference>
<sequence>MKLTLVQKFKSLDPFSIDLPDFVVLTGINGAGKTQLLTAITQNLLKIYDDNGAELNPKKYVTSQTLSPNESTVVTREQLNANTQDLWQQFNSYLQNRIRNPHFTLENDVFGQNAPQIRVIDKIAKNAKKVREELTSDDFFNHYPLEDGLQQTDVFYQNFSSLFKRYQDKFDENEYRQYRSEVKKHTEITYLTKEQFESTYGEAPWDFVNKIIKEANLDYHINSPENSHRDAPFELKLVNNYNGVEIQFGDLSSGEKVLMSLALALYNSNFDMEFPKILLMDEPDASLHPSMSKKFLDVIQQVFVNEKKVKVIITTHSASTVALAPEESIFVVNKSGIRIEKVKKDKALKILTSGVPSFSVNYENRRQVFVESPCDVIYYEKMYHQLSSYLVPEISLSFISSGESKTDKNGTKVSNCGQVINITETLRKAGNKFVSGIIDWDSSNTNSDGVLVLGNSKRYSIESYILDPLLIGALLLREKIVTKEDLGLNQGETFIDLKNFSKERLQVVADYVINKVSAVVNPTDETLIVVKLLNSIEVNVPKWYLHHQGHTLEEQILKAFPQLNAIKKGKEEALKVEILNKVVDDLPCILSLDILDVLKNVQEME</sequence>
<dbReference type="InterPro" id="IPR041685">
    <property type="entry name" value="AAA_GajA/Old/RecF-like"/>
</dbReference>
<keyword evidence="1" id="KW-0547">Nucleotide-binding</keyword>
<dbReference type="AlphaFoldDB" id="R7ZV68"/>
<dbReference type="GO" id="GO:0005524">
    <property type="term" value="F:ATP binding"/>
    <property type="evidence" value="ECO:0007669"/>
    <property type="project" value="UniProtKB-KW"/>
</dbReference>
<keyword evidence="2" id="KW-0067">ATP-binding</keyword>
<proteinExistence type="predicted"/>
<evidence type="ECO:0000313" key="4">
    <source>
        <dbReference type="EMBL" id="EON78031.1"/>
    </source>
</evidence>
<dbReference type="InterPro" id="IPR017871">
    <property type="entry name" value="ABC_transporter-like_CS"/>
</dbReference>
<reference evidence="4 5" key="1">
    <citation type="submission" date="2013-02" db="EMBL/GenBank/DDBJ databases">
        <title>A novel strain isolated from Lonar lake, Maharashtra, India.</title>
        <authorList>
            <person name="Singh A."/>
        </authorList>
    </citation>
    <scope>NUCLEOTIDE SEQUENCE [LARGE SCALE GENOMIC DNA]</scope>
    <source>
        <strain evidence="4 5">AK24</strain>
    </source>
</reference>
<keyword evidence="5" id="KW-1185">Reference proteome</keyword>
<dbReference type="InterPro" id="IPR027417">
    <property type="entry name" value="P-loop_NTPase"/>
</dbReference>
<accession>R7ZV68</accession>
<organism evidence="4 5">
    <name type="scientific">Lunatimonas lonarensis</name>
    <dbReference type="NCBI Taxonomy" id="1232681"/>
    <lineage>
        <taxon>Bacteria</taxon>
        <taxon>Pseudomonadati</taxon>
        <taxon>Bacteroidota</taxon>
        <taxon>Cytophagia</taxon>
        <taxon>Cytophagales</taxon>
        <taxon>Cyclobacteriaceae</taxon>
    </lineage>
</organism>
<dbReference type="Pfam" id="PF13175">
    <property type="entry name" value="AAA_15"/>
    <property type="match status" value="1"/>
</dbReference>